<sequence>MDDRWKIYYKTSPEVILERQLTEDWTEEKRDASLKFLKDQEETITRLEFSQEYLGLFMDEVSQWFPDELTRSCMTLQRPNAINKNADTALGLDVARMGDDDSAYEILELRGDHLYHV</sequence>
<evidence type="ECO:0000313" key="1">
    <source>
        <dbReference type="EMBL" id="KKK70435.1"/>
    </source>
</evidence>
<proteinExistence type="predicted"/>
<feature type="non-terminal residue" evidence="1">
    <location>
        <position position="117"/>
    </location>
</feature>
<organism evidence="1">
    <name type="scientific">marine sediment metagenome</name>
    <dbReference type="NCBI Taxonomy" id="412755"/>
    <lineage>
        <taxon>unclassified sequences</taxon>
        <taxon>metagenomes</taxon>
        <taxon>ecological metagenomes</taxon>
    </lineage>
</organism>
<protein>
    <submittedName>
        <fullName evidence="1">Uncharacterized protein</fullName>
    </submittedName>
</protein>
<reference evidence="1" key="1">
    <citation type="journal article" date="2015" name="Nature">
        <title>Complex archaea that bridge the gap between prokaryotes and eukaryotes.</title>
        <authorList>
            <person name="Spang A."/>
            <person name="Saw J.H."/>
            <person name="Jorgensen S.L."/>
            <person name="Zaremba-Niedzwiedzka K."/>
            <person name="Martijn J."/>
            <person name="Lind A.E."/>
            <person name="van Eijk R."/>
            <person name="Schleper C."/>
            <person name="Guy L."/>
            <person name="Ettema T.J."/>
        </authorList>
    </citation>
    <scope>NUCLEOTIDE SEQUENCE</scope>
</reference>
<comment type="caution">
    <text evidence="1">The sequence shown here is derived from an EMBL/GenBank/DDBJ whole genome shotgun (WGS) entry which is preliminary data.</text>
</comment>
<gene>
    <name evidence="1" type="ORF">LCGC14_2924020</name>
</gene>
<dbReference type="AlphaFoldDB" id="A0A0F8Y9U4"/>
<dbReference type="EMBL" id="LAZR01058193">
    <property type="protein sequence ID" value="KKK70435.1"/>
    <property type="molecule type" value="Genomic_DNA"/>
</dbReference>
<accession>A0A0F8Y9U4</accession>
<name>A0A0F8Y9U4_9ZZZZ</name>